<gene>
    <name evidence="1" type="ORF">L1987_18337</name>
</gene>
<evidence type="ECO:0000313" key="1">
    <source>
        <dbReference type="EMBL" id="KAI3813609.1"/>
    </source>
</evidence>
<comment type="caution">
    <text evidence="1">The sequence shown here is derived from an EMBL/GenBank/DDBJ whole genome shotgun (WGS) entry which is preliminary data.</text>
</comment>
<sequence length="180" mass="19890">METPTSSSRRITASQALAMKSRSALIDITNDSPIVGLSIGNMKTPSSTFYKKTSTPGSGEALLRDQVKTLLQKVEEEAVIKKITFEPISFKLDQQEETEETAEKKVVTKLLFADFPEESEGCDSSLDDESVWSVEVNASTRDENEDDDLCEVMIKICGNGSSKGMLERLAKIENKEFLVL</sequence>
<proteinExistence type="predicted"/>
<evidence type="ECO:0000313" key="2">
    <source>
        <dbReference type="Proteomes" id="UP001056120"/>
    </source>
</evidence>
<reference evidence="2" key="1">
    <citation type="journal article" date="2022" name="Mol. Ecol. Resour.">
        <title>The genomes of chicory, endive, great burdock and yacon provide insights into Asteraceae palaeo-polyploidization history and plant inulin production.</title>
        <authorList>
            <person name="Fan W."/>
            <person name="Wang S."/>
            <person name="Wang H."/>
            <person name="Wang A."/>
            <person name="Jiang F."/>
            <person name="Liu H."/>
            <person name="Zhao H."/>
            <person name="Xu D."/>
            <person name="Zhang Y."/>
        </authorList>
    </citation>
    <scope>NUCLEOTIDE SEQUENCE [LARGE SCALE GENOMIC DNA]</scope>
    <source>
        <strain evidence="2">cv. Yunnan</strain>
    </source>
</reference>
<dbReference type="EMBL" id="CM042023">
    <property type="protein sequence ID" value="KAI3813609.1"/>
    <property type="molecule type" value="Genomic_DNA"/>
</dbReference>
<protein>
    <submittedName>
        <fullName evidence="1">Uncharacterized protein</fullName>
    </submittedName>
</protein>
<keyword evidence="2" id="KW-1185">Reference proteome</keyword>
<dbReference type="Proteomes" id="UP001056120">
    <property type="component" value="Linkage Group LG06"/>
</dbReference>
<organism evidence="1 2">
    <name type="scientific">Smallanthus sonchifolius</name>
    <dbReference type="NCBI Taxonomy" id="185202"/>
    <lineage>
        <taxon>Eukaryota</taxon>
        <taxon>Viridiplantae</taxon>
        <taxon>Streptophyta</taxon>
        <taxon>Embryophyta</taxon>
        <taxon>Tracheophyta</taxon>
        <taxon>Spermatophyta</taxon>
        <taxon>Magnoliopsida</taxon>
        <taxon>eudicotyledons</taxon>
        <taxon>Gunneridae</taxon>
        <taxon>Pentapetalae</taxon>
        <taxon>asterids</taxon>
        <taxon>campanulids</taxon>
        <taxon>Asterales</taxon>
        <taxon>Asteraceae</taxon>
        <taxon>Asteroideae</taxon>
        <taxon>Heliantheae alliance</taxon>
        <taxon>Millerieae</taxon>
        <taxon>Smallanthus</taxon>
    </lineage>
</organism>
<accession>A0ACB9IZA8</accession>
<name>A0ACB9IZA8_9ASTR</name>
<reference evidence="1 2" key="2">
    <citation type="journal article" date="2022" name="Mol. Ecol. Resour.">
        <title>The genomes of chicory, endive, great burdock and yacon provide insights into Asteraceae paleo-polyploidization history and plant inulin production.</title>
        <authorList>
            <person name="Fan W."/>
            <person name="Wang S."/>
            <person name="Wang H."/>
            <person name="Wang A."/>
            <person name="Jiang F."/>
            <person name="Liu H."/>
            <person name="Zhao H."/>
            <person name="Xu D."/>
            <person name="Zhang Y."/>
        </authorList>
    </citation>
    <scope>NUCLEOTIDE SEQUENCE [LARGE SCALE GENOMIC DNA]</scope>
    <source>
        <strain evidence="2">cv. Yunnan</strain>
        <tissue evidence="1">Leaves</tissue>
    </source>
</reference>